<evidence type="ECO:0000256" key="2">
    <source>
        <dbReference type="ARBA" id="ARBA00022801"/>
    </source>
</evidence>
<dbReference type="EC" id="3.5.4.28" evidence="5"/>
<keyword evidence="1" id="KW-0479">Metal-binding</keyword>
<dbReference type="InterPro" id="IPR023512">
    <property type="entry name" value="Deaminase_MtaD/DadD"/>
</dbReference>
<gene>
    <name evidence="5" type="ORF">MNBD_GAMMA11-2507</name>
</gene>
<dbReference type="NCBIfam" id="NF006549">
    <property type="entry name" value="PRK09045.1"/>
    <property type="match status" value="1"/>
</dbReference>
<evidence type="ECO:0000256" key="3">
    <source>
        <dbReference type="ARBA" id="ARBA00022833"/>
    </source>
</evidence>
<dbReference type="GO" id="GO:0046872">
    <property type="term" value="F:metal ion binding"/>
    <property type="evidence" value="ECO:0007669"/>
    <property type="project" value="UniProtKB-KW"/>
</dbReference>
<dbReference type="Gene3D" id="2.30.40.10">
    <property type="entry name" value="Urease, subunit C, domain 1"/>
    <property type="match status" value="1"/>
</dbReference>
<reference evidence="5" key="1">
    <citation type="submission" date="2018-06" db="EMBL/GenBank/DDBJ databases">
        <authorList>
            <person name="Zhirakovskaya E."/>
        </authorList>
    </citation>
    <scope>NUCLEOTIDE SEQUENCE</scope>
</reference>
<dbReference type="InterPro" id="IPR050287">
    <property type="entry name" value="MTA/SAH_deaminase"/>
</dbReference>
<dbReference type="PANTHER" id="PTHR43794:SF11">
    <property type="entry name" value="AMIDOHYDROLASE-RELATED DOMAIN-CONTAINING PROTEIN"/>
    <property type="match status" value="1"/>
</dbReference>
<keyword evidence="2 5" id="KW-0378">Hydrolase</keyword>
<dbReference type="Pfam" id="PF01979">
    <property type="entry name" value="Amidohydro_1"/>
    <property type="match status" value="1"/>
</dbReference>
<dbReference type="InterPro" id="IPR011059">
    <property type="entry name" value="Metal-dep_hydrolase_composite"/>
</dbReference>
<organism evidence="5">
    <name type="scientific">hydrothermal vent metagenome</name>
    <dbReference type="NCBI Taxonomy" id="652676"/>
    <lineage>
        <taxon>unclassified sequences</taxon>
        <taxon>metagenomes</taxon>
        <taxon>ecological metagenomes</taxon>
    </lineage>
</organism>
<evidence type="ECO:0000256" key="1">
    <source>
        <dbReference type="ARBA" id="ARBA00022723"/>
    </source>
</evidence>
<feature type="domain" description="Amidohydrolase-related" evidence="4">
    <location>
        <begin position="71"/>
        <end position="418"/>
    </location>
</feature>
<dbReference type="InterPro" id="IPR006680">
    <property type="entry name" value="Amidohydro-rel"/>
</dbReference>
<dbReference type="GO" id="GO:0050270">
    <property type="term" value="F:S-adenosylhomocysteine deaminase activity"/>
    <property type="evidence" value="ECO:0007669"/>
    <property type="project" value="UniProtKB-EC"/>
</dbReference>
<sequence>MAVFYAILPSMKSVDTLLHGRWVLPVTDNDPLLENHSIAIDDGRVLAILPTTEVSQAFSASIESHYDQHLLMPGLINAHTHSPMSLFRGMADDLPLDEWLNNHIWPAEARWMSDEFVSDGSQLAIAEMLRSGTTCFNDMYFFPEISARLARDIGIRACIGLIAVDFPSAWASNANEYIDRGLELRDKFRSDSLIHTPFAPHAPFTLSDEALNRIRVLSDEMDLPVHIHLHETAFEIEQSIARYGKRPLARLNELGLVSPNLMAVHFTQANDEEIALLAESGSHIVHCPESNLKLASGFCPVKKLMDAGINVALGTDSTASNNDLNMLGEMHTASLLAKGVSQDAGALNAMQTVRMATLNGARALGLDHLTGSLDTGKYADIIALDFSALELNPVYDPVANLVYSNSREQVSDVWVAGRHLLKDRQLTTLNEQDIMVKCQQWCDRISHAE</sequence>
<dbReference type="CDD" id="cd01298">
    <property type="entry name" value="ATZ_TRZ_like"/>
    <property type="match status" value="1"/>
</dbReference>
<dbReference type="SUPFAM" id="SSF51556">
    <property type="entry name" value="Metallo-dependent hydrolases"/>
    <property type="match status" value="1"/>
</dbReference>
<dbReference type="EMBL" id="UOFG01000039">
    <property type="protein sequence ID" value="VAW58553.1"/>
    <property type="molecule type" value="Genomic_DNA"/>
</dbReference>
<protein>
    <submittedName>
        <fullName evidence="5">S-adenosylhomocysteine deaminase Methylthioadenosine deaminase</fullName>
        <ecNumber evidence="5">3.5.4.28</ecNumber>
    </submittedName>
</protein>
<dbReference type="AlphaFoldDB" id="A0A3B0X222"/>
<dbReference type="HAMAP" id="MF_01281">
    <property type="entry name" value="MTA_SAH_deamin"/>
    <property type="match status" value="1"/>
</dbReference>
<dbReference type="FunFam" id="3.20.20.140:FF:000014">
    <property type="entry name" value="5-methylthioadenosine/S-adenosylhomocysteine deaminase"/>
    <property type="match status" value="1"/>
</dbReference>
<proteinExistence type="inferred from homology"/>
<name>A0A3B0X222_9ZZZZ</name>
<dbReference type="Gene3D" id="3.20.20.140">
    <property type="entry name" value="Metal-dependent hydrolases"/>
    <property type="match status" value="1"/>
</dbReference>
<dbReference type="PANTHER" id="PTHR43794">
    <property type="entry name" value="AMINOHYDROLASE SSNA-RELATED"/>
    <property type="match status" value="1"/>
</dbReference>
<keyword evidence="3" id="KW-0862">Zinc</keyword>
<evidence type="ECO:0000313" key="5">
    <source>
        <dbReference type="EMBL" id="VAW58553.1"/>
    </source>
</evidence>
<accession>A0A3B0X222</accession>
<dbReference type="SUPFAM" id="SSF51338">
    <property type="entry name" value="Composite domain of metallo-dependent hydrolases"/>
    <property type="match status" value="1"/>
</dbReference>
<dbReference type="InterPro" id="IPR032466">
    <property type="entry name" value="Metal_Hydrolase"/>
</dbReference>
<evidence type="ECO:0000259" key="4">
    <source>
        <dbReference type="Pfam" id="PF01979"/>
    </source>
</evidence>